<dbReference type="InterPro" id="IPR003779">
    <property type="entry name" value="CMD-like"/>
</dbReference>
<dbReference type="STRING" id="1817816.A2Y64_06355"/>
<dbReference type="SUPFAM" id="SSF69118">
    <property type="entry name" value="AhpD-like"/>
    <property type="match status" value="1"/>
</dbReference>
<dbReference type="Proteomes" id="UP000177187">
    <property type="component" value="Unassembled WGS sequence"/>
</dbReference>
<dbReference type="PANTHER" id="PTHR35446">
    <property type="entry name" value="SI:CH211-175M2.5"/>
    <property type="match status" value="1"/>
</dbReference>
<comment type="caution">
    <text evidence="2">The sequence shown here is derived from an EMBL/GenBank/DDBJ whole genome shotgun (WGS) entry which is preliminary data.</text>
</comment>
<name>A0A1F5FJF3_9BACT</name>
<dbReference type="Gene3D" id="1.20.1290.10">
    <property type="entry name" value="AhpD-like"/>
    <property type="match status" value="1"/>
</dbReference>
<organism evidence="2 3">
    <name type="scientific">Candidatus Coatesbacteria bacterium RBG_13_66_14</name>
    <dbReference type="NCBI Taxonomy" id="1817816"/>
    <lineage>
        <taxon>Bacteria</taxon>
        <taxon>Candidatus Coatesiibacteriota</taxon>
    </lineage>
</organism>
<dbReference type="EMBL" id="MFAF01000002">
    <property type="protein sequence ID" value="OGD79721.1"/>
    <property type="molecule type" value="Genomic_DNA"/>
</dbReference>
<dbReference type="NCBIfam" id="TIGR00778">
    <property type="entry name" value="ahpD_dom"/>
    <property type="match status" value="1"/>
</dbReference>
<dbReference type="AlphaFoldDB" id="A0A1F5FJF3"/>
<dbReference type="InterPro" id="IPR010195">
    <property type="entry name" value="Uncharacterised_peroxidase-rel"/>
</dbReference>
<sequence>MAWIKVLDKTEADPMLKEIYTYIERRRGKLSNIVKAQSLDPRSIETHMEFYLSVMFSKKGLSRVEREMIGVVVSRINGCEYCVRHHSEALFHYWKDRELVELFAEDIESVELPERVKAMLAYVIKLTLTPAEVSEEDIDSLRGQGFSDKEILNLNLTASYFNFVNRVALGLGVEFTEEEAKGYKY</sequence>
<proteinExistence type="predicted"/>
<dbReference type="Pfam" id="PF02627">
    <property type="entry name" value="CMD"/>
    <property type="match status" value="1"/>
</dbReference>
<evidence type="ECO:0000313" key="2">
    <source>
        <dbReference type="EMBL" id="OGD79721.1"/>
    </source>
</evidence>
<dbReference type="GO" id="GO:0051920">
    <property type="term" value="F:peroxiredoxin activity"/>
    <property type="evidence" value="ECO:0007669"/>
    <property type="project" value="InterPro"/>
</dbReference>
<reference evidence="2 3" key="1">
    <citation type="journal article" date="2016" name="Nat. Commun.">
        <title>Thousands of microbial genomes shed light on interconnected biogeochemical processes in an aquifer system.</title>
        <authorList>
            <person name="Anantharaman K."/>
            <person name="Brown C.T."/>
            <person name="Hug L.A."/>
            <person name="Sharon I."/>
            <person name="Castelle C.J."/>
            <person name="Probst A.J."/>
            <person name="Thomas B.C."/>
            <person name="Singh A."/>
            <person name="Wilkins M.J."/>
            <person name="Karaoz U."/>
            <person name="Brodie E.L."/>
            <person name="Williams K.H."/>
            <person name="Hubbard S.S."/>
            <person name="Banfield J.F."/>
        </authorList>
    </citation>
    <scope>NUCLEOTIDE SEQUENCE [LARGE SCALE GENOMIC DNA]</scope>
</reference>
<dbReference type="InterPro" id="IPR029032">
    <property type="entry name" value="AhpD-like"/>
</dbReference>
<dbReference type="PANTHER" id="PTHR35446:SF2">
    <property type="entry name" value="CARBOXYMUCONOLACTONE DECARBOXYLASE-LIKE DOMAIN-CONTAINING PROTEIN"/>
    <property type="match status" value="1"/>
</dbReference>
<evidence type="ECO:0000313" key="3">
    <source>
        <dbReference type="Proteomes" id="UP000177187"/>
    </source>
</evidence>
<gene>
    <name evidence="2" type="ORF">A2Y64_06355</name>
</gene>
<dbReference type="NCBIfam" id="TIGR01926">
    <property type="entry name" value="peroxid_rel"/>
    <property type="match status" value="1"/>
</dbReference>
<feature type="domain" description="Carboxymuconolactone decarboxylase-like" evidence="1">
    <location>
        <begin position="48"/>
        <end position="90"/>
    </location>
</feature>
<accession>A0A1F5FJF3</accession>
<dbReference type="InterPro" id="IPR004675">
    <property type="entry name" value="AhpD_core"/>
</dbReference>
<protein>
    <recommendedName>
        <fullName evidence="1">Carboxymuconolactone decarboxylase-like domain-containing protein</fullName>
    </recommendedName>
</protein>
<evidence type="ECO:0000259" key="1">
    <source>
        <dbReference type="Pfam" id="PF02627"/>
    </source>
</evidence>